<gene>
    <name evidence="2" type="ORF">VZ95_08355</name>
</gene>
<name>A0A0F3IT59_9PROT</name>
<evidence type="ECO:0000313" key="3">
    <source>
        <dbReference type="Proteomes" id="UP000033774"/>
    </source>
</evidence>
<evidence type="ECO:0000256" key="1">
    <source>
        <dbReference type="SAM" id="Phobius"/>
    </source>
</evidence>
<dbReference type="EMBL" id="LAJY01000191">
    <property type="protein sequence ID" value="KJV09925.1"/>
    <property type="molecule type" value="Genomic_DNA"/>
</dbReference>
<keyword evidence="1" id="KW-0472">Membrane</keyword>
<comment type="caution">
    <text evidence="2">The sequence shown here is derived from an EMBL/GenBank/DDBJ whole genome shotgun (WGS) entry which is preliminary data.</text>
</comment>
<accession>A0A0F3IT59</accession>
<dbReference type="Proteomes" id="UP000033774">
    <property type="component" value="Unassembled WGS sequence"/>
</dbReference>
<keyword evidence="1" id="KW-0812">Transmembrane</keyword>
<feature type="transmembrane region" description="Helical" evidence="1">
    <location>
        <begin position="5"/>
        <end position="26"/>
    </location>
</feature>
<feature type="transmembrane region" description="Helical" evidence="1">
    <location>
        <begin position="32"/>
        <end position="52"/>
    </location>
</feature>
<keyword evidence="1" id="KW-1133">Transmembrane helix</keyword>
<organism evidence="2 3">
    <name type="scientific">Elstera litoralis</name>
    <dbReference type="NCBI Taxonomy" id="552518"/>
    <lineage>
        <taxon>Bacteria</taxon>
        <taxon>Pseudomonadati</taxon>
        <taxon>Pseudomonadota</taxon>
        <taxon>Alphaproteobacteria</taxon>
        <taxon>Rhodospirillales</taxon>
        <taxon>Rhodospirillaceae</taxon>
        <taxon>Elstera</taxon>
    </lineage>
</organism>
<protein>
    <submittedName>
        <fullName evidence="2">Uncharacterized protein</fullName>
    </submittedName>
</protein>
<dbReference type="AlphaFoldDB" id="A0A0F3IT59"/>
<evidence type="ECO:0000313" key="2">
    <source>
        <dbReference type="EMBL" id="KJV09925.1"/>
    </source>
</evidence>
<reference evidence="2 3" key="1">
    <citation type="submission" date="2015-03" db="EMBL/GenBank/DDBJ databases">
        <title>Draft genome sequence of Elstera litoralis.</title>
        <authorList>
            <person name="Rahalkar M.C."/>
            <person name="Dhakephalkar P.K."/>
            <person name="Pore S.D."/>
            <person name="Arora P."/>
            <person name="Kapse N.G."/>
            <person name="Pandit P.S."/>
        </authorList>
    </citation>
    <scope>NUCLEOTIDE SEQUENCE [LARGE SCALE GENOMIC DNA]</scope>
    <source>
        <strain evidence="2 3">Dia-1</strain>
    </source>
</reference>
<keyword evidence="3" id="KW-1185">Reference proteome</keyword>
<sequence length="84" mass="10097">MKISLLHTVVFNFIKFYVFIFLYGLLGPYESLKVFGYSSLFTVVAFVVYAIAMAKIKFKNYFCFIFIHANFDNYWLFRIEIKYI</sequence>
<proteinExistence type="predicted"/>